<evidence type="ECO:0000256" key="10">
    <source>
        <dbReference type="PROSITE-ProRule" id="PRU01379"/>
    </source>
</evidence>
<dbReference type="InterPro" id="IPR000834">
    <property type="entry name" value="Peptidase_M14"/>
</dbReference>
<dbReference type="SMART" id="SM00631">
    <property type="entry name" value="Zn_pept"/>
    <property type="match status" value="1"/>
</dbReference>
<dbReference type="EMBL" id="CAJPVJ010006971">
    <property type="protein sequence ID" value="CAG2170873.1"/>
    <property type="molecule type" value="Genomic_DNA"/>
</dbReference>
<evidence type="ECO:0000256" key="7">
    <source>
        <dbReference type="ARBA" id="ARBA00022801"/>
    </source>
</evidence>
<keyword evidence="9" id="KW-0482">Metalloprotease</keyword>
<dbReference type="EMBL" id="OC921796">
    <property type="protein sequence ID" value="CAD7653686.1"/>
    <property type="molecule type" value="Genomic_DNA"/>
</dbReference>
<dbReference type="GO" id="GO:0004181">
    <property type="term" value="F:metallocarboxypeptidase activity"/>
    <property type="evidence" value="ECO:0007669"/>
    <property type="project" value="InterPro"/>
</dbReference>
<comment type="cofactor">
    <cofactor evidence="1">
        <name>Zn(2+)</name>
        <dbReference type="ChEBI" id="CHEBI:29105"/>
    </cofactor>
</comment>
<evidence type="ECO:0000256" key="5">
    <source>
        <dbReference type="ARBA" id="ARBA00022723"/>
    </source>
</evidence>
<dbReference type="AlphaFoldDB" id="A0A7R9M4Z0"/>
<dbReference type="Gene3D" id="3.40.630.10">
    <property type="entry name" value="Zn peptidases"/>
    <property type="match status" value="1"/>
</dbReference>
<comment type="similarity">
    <text evidence="2 10">Belongs to the peptidase M14 family.</text>
</comment>
<dbReference type="GO" id="GO:0006508">
    <property type="term" value="P:proteolysis"/>
    <property type="evidence" value="ECO:0007669"/>
    <property type="project" value="UniProtKB-KW"/>
</dbReference>
<dbReference type="PANTHER" id="PTHR11705:SF91">
    <property type="entry name" value="FI01817P-RELATED"/>
    <property type="match status" value="1"/>
</dbReference>
<feature type="domain" description="Peptidase M14" evidence="11">
    <location>
        <begin position="103"/>
        <end position="395"/>
    </location>
</feature>
<evidence type="ECO:0000259" key="11">
    <source>
        <dbReference type="PROSITE" id="PS52035"/>
    </source>
</evidence>
<keyword evidence="5" id="KW-0479">Metal-binding</keyword>
<feature type="active site" description="Proton donor/acceptor" evidence="10">
    <location>
        <position position="361"/>
    </location>
</feature>
<dbReference type="PANTHER" id="PTHR11705">
    <property type="entry name" value="PROTEASE FAMILY M14 CARBOXYPEPTIDASE A,B"/>
    <property type="match status" value="1"/>
</dbReference>
<proteinExistence type="inferred from homology"/>
<evidence type="ECO:0000256" key="9">
    <source>
        <dbReference type="ARBA" id="ARBA00023049"/>
    </source>
</evidence>
<dbReference type="FunFam" id="3.40.630.10:FF:000084">
    <property type="entry name" value="Carboxypeptidase B2"/>
    <property type="match status" value="1"/>
</dbReference>
<evidence type="ECO:0000256" key="1">
    <source>
        <dbReference type="ARBA" id="ARBA00001947"/>
    </source>
</evidence>
<sequence>MQIRHEDLNLLNRDLNNEITSPEDEHEVLWVDTSDKNASFAFVRLTDAHVRKIRSTRWFEGSSVVTHNLQSWLDSSELQSDASTIRGVRSRQSVVVPSFALDRYHPLSQVNRYLTSISSLSSVSVFDIGISHEGRGIKAVQIRNNPTSSDYIWIDGCTHAREWITVATALFIIDTIISENVKQNFLIVPIINVDGYEYTWNTDRLWRKNRRPYTASTFAVSEMPDRCNGVDLNRNYDVNFGGEGGSANPCSFLYEGPTPFSEPEVKAVSELLWKFKNRIKLSISLHSFNQLWACPYAYTKSSSIHYSHHMDVLRDIQNAVYKTNGVKYQIGPLGQSLYVGSGFMMDWIYTKLGVTNSYLCELRDKGVYGFLLPADQIMPTALETWNGISAAIRKLF</sequence>
<organism evidence="12">
    <name type="scientific">Oppiella nova</name>
    <dbReference type="NCBI Taxonomy" id="334625"/>
    <lineage>
        <taxon>Eukaryota</taxon>
        <taxon>Metazoa</taxon>
        <taxon>Ecdysozoa</taxon>
        <taxon>Arthropoda</taxon>
        <taxon>Chelicerata</taxon>
        <taxon>Arachnida</taxon>
        <taxon>Acari</taxon>
        <taxon>Acariformes</taxon>
        <taxon>Sarcoptiformes</taxon>
        <taxon>Oribatida</taxon>
        <taxon>Brachypylina</taxon>
        <taxon>Oppioidea</taxon>
        <taxon>Oppiidae</taxon>
        <taxon>Oppiella</taxon>
    </lineage>
</organism>
<dbReference type="PROSITE" id="PS52035">
    <property type="entry name" value="PEPTIDASE_M14"/>
    <property type="match status" value="1"/>
</dbReference>
<name>A0A7R9M4Z0_9ACAR</name>
<keyword evidence="7" id="KW-0378">Hydrolase</keyword>
<dbReference type="SUPFAM" id="SSF53187">
    <property type="entry name" value="Zn-dependent exopeptidases"/>
    <property type="match status" value="1"/>
</dbReference>
<evidence type="ECO:0000256" key="2">
    <source>
        <dbReference type="ARBA" id="ARBA00005988"/>
    </source>
</evidence>
<dbReference type="Proteomes" id="UP000728032">
    <property type="component" value="Unassembled WGS sequence"/>
</dbReference>
<reference evidence="12" key="1">
    <citation type="submission" date="2020-11" db="EMBL/GenBank/DDBJ databases">
        <authorList>
            <person name="Tran Van P."/>
        </authorList>
    </citation>
    <scope>NUCLEOTIDE SEQUENCE</scope>
</reference>
<evidence type="ECO:0000313" key="13">
    <source>
        <dbReference type="Proteomes" id="UP000728032"/>
    </source>
</evidence>
<keyword evidence="3" id="KW-0121">Carboxypeptidase</keyword>
<keyword evidence="8" id="KW-0862">Zinc</keyword>
<dbReference type="GO" id="GO:0008270">
    <property type="term" value="F:zinc ion binding"/>
    <property type="evidence" value="ECO:0007669"/>
    <property type="project" value="InterPro"/>
</dbReference>
<accession>A0A7R9M4Z0</accession>
<dbReference type="Pfam" id="PF00246">
    <property type="entry name" value="Peptidase_M14"/>
    <property type="match status" value="1"/>
</dbReference>
<keyword evidence="13" id="KW-1185">Reference proteome</keyword>
<dbReference type="OrthoDB" id="3626597at2759"/>
<evidence type="ECO:0000256" key="6">
    <source>
        <dbReference type="ARBA" id="ARBA00022729"/>
    </source>
</evidence>
<evidence type="ECO:0000313" key="12">
    <source>
        <dbReference type="EMBL" id="CAD7653686.1"/>
    </source>
</evidence>
<evidence type="ECO:0000256" key="8">
    <source>
        <dbReference type="ARBA" id="ARBA00022833"/>
    </source>
</evidence>
<gene>
    <name evidence="12" type="ORF">ONB1V03_LOCUS10339</name>
</gene>
<evidence type="ECO:0000256" key="4">
    <source>
        <dbReference type="ARBA" id="ARBA00022670"/>
    </source>
</evidence>
<protein>
    <recommendedName>
        <fullName evidence="11">Peptidase M14 domain-containing protein</fullName>
    </recommendedName>
</protein>
<evidence type="ECO:0000256" key="3">
    <source>
        <dbReference type="ARBA" id="ARBA00022645"/>
    </source>
</evidence>
<dbReference type="GO" id="GO:0005615">
    <property type="term" value="C:extracellular space"/>
    <property type="evidence" value="ECO:0007669"/>
    <property type="project" value="TreeGrafter"/>
</dbReference>
<keyword evidence="4" id="KW-0645">Protease</keyword>
<keyword evidence="6" id="KW-0732">Signal</keyword>
<dbReference type="PRINTS" id="PR00765">
    <property type="entry name" value="CRBOXYPTASEA"/>
</dbReference>